<keyword evidence="3" id="KW-1185">Reference proteome</keyword>
<dbReference type="Proteomes" id="UP000515246">
    <property type="component" value="Segment"/>
</dbReference>
<dbReference type="EMBL" id="MT662115">
    <property type="protein sequence ID" value="QMP23902.1"/>
    <property type="molecule type" value="Genomic_DNA"/>
</dbReference>
<feature type="transmembrane region" description="Helical" evidence="1">
    <location>
        <begin position="85"/>
        <end position="105"/>
    </location>
</feature>
<evidence type="ECO:0000313" key="2">
    <source>
        <dbReference type="EMBL" id="QMP23902.1"/>
    </source>
</evidence>
<keyword evidence="1" id="KW-1133">Transmembrane helix</keyword>
<evidence type="ECO:0000313" key="3">
    <source>
        <dbReference type="Proteomes" id="UP000515246"/>
    </source>
</evidence>
<dbReference type="RefSeq" id="YP_010109756.1">
    <property type="nucleotide sequence ID" value="NC_055862.1"/>
</dbReference>
<accession>A0A7D7JBP2</accession>
<reference evidence="2 3" key="1">
    <citation type="submission" date="2020-06" db="EMBL/GenBank/DDBJ databases">
        <authorList>
            <person name="Li C."/>
        </authorList>
    </citation>
    <scope>NUCLEOTIDE SEQUENCE [LARGE SCALE GENOMIC DNA]</scope>
</reference>
<name>A0A7D7JBP2_9CAUD</name>
<keyword evidence="1" id="KW-0812">Transmembrane</keyword>
<evidence type="ECO:0000256" key="1">
    <source>
        <dbReference type="SAM" id="Phobius"/>
    </source>
</evidence>
<organism evidence="2 3">
    <name type="scientific">Vibrio phage ValB1MD-2</name>
    <dbReference type="NCBI Taxonomy" id="2759177"/>
    <lineage>
        <taxon>Viruses</taxon>
        <taxon>Duplodnaviria</taxon>
        <taxon>Heunggongvirae</taxon>
        <taxon>Uroviricota</taxon>
        <taxon>Caudoviricetes</taxon>
        <taxon>Peduoviridae</taxon>
        <taxon>Valbvirus</taxon>
        <taxon>Valbvirus ValB1MD2</taxon>
    </lineage>
</organism>
<sequence>MRTITTEILLSLLLGAVPIILLSNQPDFSAAESLSSLNPGDIVLNYFLYLLCIHLVIWFLNSQVLKTNQSISATLQRAHEFTHKLGFAIHGVYRVIAGAVPAAIWFEIDKHGFVQGWQAITIFSVVLSISSFIASVALAKATNYTAPRALLFGK</sequence>
<dbReference type="KEGG" id="vg:65128041"/>
<protein>
    <submittedName>
        <fullName evidence="2">Uncharacterized protein</fullName>
    </submittedName>
</protein>
<dbReference type="GeneID" id="65128041"/>
<feature type="transmembrane region" description="Helical" evidence="1">
    <location>
        <begin position="117"/>
        <end position="139"/>
    </location>
</feature>
<proteinExistence type="predicted"/>
<keyword evidence="1" id="KW-0472">Membrane</keyword>
<feature type="transmembrane region" description="Helical" evidence="1">
    <location>
        <begin position="46"/>
        <end position="65"/>
    </location>
</feature>